<accession>A0A934SNX3</accession>
<comment type="caution">
    <text evidence="1">The sequence shown here is derived from an EMBL/GenBank/DDBJ whole genome shotgun (WGS) entry which is preliminary data.</text>
</comment>
<proteinExistence type="predicted"/>
<evidence type="ECO:0000313" key="1">
    <source>
        <dbReference type="EMBL" id="MBK4346310.1"/>
    </source>
</evidence>
<name>A0A934SNX3_9MICO</name>
<dbReference type="AlphaFoldDB" id="A0A934SNX3"/>
<reference evidence="1" key="1">
    <citation type="submission" date="2021-01" db="EMBL/GenBank/DDBJ databases">
        <title>Lacisediminihabitans sp. nov. strain G11-30, isolated from Antarctic Soil.</title>
        <authorList>
            <person name="Li J."/>
        </authorList>
    </citation>
    <scope>NUCLEOTIDE SEQUENCE</scope>
    <source>
        <strain evidence="1">G11-30</strain>
    </source>
</reference>
<organism evidence="1 2">
    <name type="scientific">Lacisediminihabitans changchengi</name>
    <dbReference type="NCBI Taxonomy" id="2787634"/>
    <lineage>
        <taxon>Bacteria</taxon>
        <taxon>Bacillati</taxon>
        <taxon>Actinomycetota</taxon>
        <taxon>Actinomycetes</taxon>
        <taxon>Micrococcales</taxon>
        <taxon>Microbacteriaceae</taxon>
        <taxon>Lacisediminihabitans</taxon>
    </lineage>
</organism>
<dbReference type="Pfam" id="PF13376">
    <property type="entry name" value="OmdA"/>
    <property type="match status" value="1"/>
</dbReference>
<dbReference type="EMBL" id="JAEPES010000001">
    <property type="protein sequence ID" value="MBK4346310.1"/>
    <property type="molecule type" value="Genomic_DNA"/>
</dbReference>
<dbReference type="RefSeq" id="WP_200554657.1">
    <property type="nucleotide sequence ID" value="NZ_JAEPES010000001.1"/>
</dbReference>
<dbReference type="Proteomes" id="UP000636458">
    <property type="component" value="Unassembled WGS sequence"/>
</dbReference>
<keyword evidence="2" id="KW-1185">Reference proteome</keyword>
<protein>
    <submittedName>
        <fullName evidence="1">YdeI/OmpD-associated family protein</fullName>
    </submittedName>
</protein>
<gene>
    <name evidence="1" type="ORF">IV501_01570</name>
</gene>
<evidence type="ECO:0000313" key="2">
    <source>
        <dbReference type="Proteomes" id="UP000636458"/>
    </source>
</evidence>
<sequence>MIEREIVYCESAEAWEAWLDQHAADSDGIALAIAKKGGAHPSVSYAEAVDIALCFGWIDSQKNRLDDHHFTQNFGPRRARSIWSQVNRDKVTALIEAGRMRPAGLAEVEKARADGRWERAYAGSKTIEVPDDLAAALAASPDAAAFFATLTSVNRYAILFRIGNVKRADTRARNIAKFVAMLERGETIYP</sequence>